<dbReference type="InterPro" id="IPR000801">
    <property type="entry name" value="Esterase-like"/>
</dbReference>
<feature type="signal peptide" evidence="3">
    <location>
        <begin position="1"/>
        <end position="22"/>
    </location>
</feature>
<dbReference type="PANTHER" id="PTHR43037:SF5">
    <property type="entry name" value="FERULOYL ESTERASE"/>
    <property type="match status" value="1"/>
</dbReference>
<evidence type="ECO:0000256" key="1">
    <source>
        <dbReference type="ARBA" id="ARBA00022729"/>
    </source>
</evidence>
<feature type="chain" id="PRO_5029606720" evidence="3">
    <location>
        <begin position="23"/>
        <end position="561"/>
    </location>
</feature>
<dbReference type="AlphaFoldDB" id="A0A7K1S7R9"/>
<dbReference type="Proteomes" id="UP000436006">
    <property type="component" value="Unassembled WGS sequence"/>
</dbReference>
<evidence type="ECO:0000313" key="4">
    <source>
        <dbReference type="EMBL" id="MVM29825.1"/>
    </source>
</evidence>
<dbReference type="PANTHER" id="PTHR43037">
    <property type="entry name" value="UNNAMED PRODUCT-RELATED"/>
    <property type="match status" value="1"/>
</dbReference>
<dbReference type="Gene3D" id="3.40.50.1820">
    <property type="entry name" value="alpha/beta hydrolase"/>
    <property type="match status" value="1"/>
</dbReference>
<evidence type="ECO:0000256" key="3">
    <source>
        <dbReference type="SAM" id="SignalP"/>
    </source>
</evidence>
<dbReference type="SUPFAM" id="SSF53474">
    <property type="entry name" value="alpha/beta-Hydrolases"/>
    <property type="match status" value="1"/>
</dbReference>
<reference evidence="4 5" key="1">
    <citation type="submission" date="2019-12" db="EMBL/GenBank/DDBJ databases">
        <title>Spirosoma sp. HMF4905 genome sequencing and assembly.</title>
        <authorList>
            <person name="Kang H."/>
            <person name="Cha I."/>
            <person name="Kim H."/>
            <person name="Joh K."/>
        </authorList>
    </citation>
    <scope>NUCLEOTIDE SEQUENCE [LARGE SCALE GENOMIC DNA]</scope>
    <source>
        <strain evidence="4 5">HMF4905</strain>
    </source>
</reference>
<protein>
    <submittedName>
        <fullName evidence="4">Phospholipase</fullName>
    </submittedName>
</protein>
<name>A0A7K1S7R9_9BACT</name>
<dbReference type="InterPro" id="IPR029058">
    <property type="entry name" value="AB_hydrolase_fold"/>
</dbReference>
<dbReference type="EMBL" id="WPIN01000002">
    <property type="protein sequence ID" value="MVM29825.1"/>
    <property type="molecule type" value="Genomic_DNA"/>
</dbReference>
<dbReference type="RefSeq" id="WP_157584048.1">
    <property type="nucleotide sequence ID" value="NZ_WPIN01000002.1"/>
</dbReference>
<dbReference type="GO" id="GO:0016787">
    <property type="term" value="F:hydrolase activity"/>
    <property type="evidence" value="ECO:0007669"/>
    <property type="project" value="UniProtKB-KW"/>
</dbReference>
<proteinExistence type="predicted"/>
<evidence type="ECO:0000313" key="5">
    <source>
        <dbReference type="Proteomes" id="UP000436006"/>
    </source>
</evidence>
<keyword evidence="5" id="KW-1185">Reference proteome</keyword>
<accession>A0A7K1S7R9</accession>
<dbReference type="Pfam" id="PF00756">
    <property type="entry name" value="Esterase"/>
    <property type="match status" value="1"/>
</dbReference>
<gene>
    <name evidence="4" type="ORF">GO755_07265</name>
</gene>
<organism evidence="4 5">
    <name type="scientific">Spirosoma arboris</name>
    <dbReference type="NCBI Taxonomy" id="2682092"/>
    <lineage>
        <taxon>Bacteria</taxon>
        <taxon>Pseudomonadati</taxon>
        <taxon>Bacteroidota</taxon>
        <taxon>Cytophagia</taxon>
        <taxon>Cytophagales</taxon>
        <taxon>Cytophagaceae</taxon>
        <taxon>Spirosoma</taxon>
    </lineage>
</organism>
<evidence type="ECO:0000256" key="2">
    <source>
        <dbReference type="ARBA" id="ARBA00022801"/>
    </source>
</evidence>
<dbReference type="InterPro" id="IPR050955">
    <property type="entry name" value="Plant_Biomass_Hydrol_Est"/>
</dbReference>
<keyword evidence="2" id="KW-0378">Hydrolase</keyword>
<keyword evidence="1 3" id="KW-0732">Signal</keyword>
<sequence>MRLTRLLVAACLLLAIRLVGQAQKLAPGPQVLTFFSDVDDTEQPYGLYLPKNYNPKKKYPLVVMLHGAGSNHRLELRRVFGKSNANGETDIEASRYFPEWADVNYIVASPFARGTAGYQGIPEKDVYDVLADVKKRFNIDEDRTYLTGLSMGGGGTLWIGLSRPDIWAAIAPVCPAPPKGTDELAANATNFPVHLFQGDADPAVKPEGTRQWVKKFQDLGVNVTYKEYPGVKHDSWVQAYENEFIFGWFDQFKRNRFPERVRFSTKQYKYTNAYWVQVDQLTPGTLASVDAKFSGSNHIDVTTTNVGALTLKLTGHPNFKVKKPVDVVIDGKTISTQASDNLTLVKRDGGWEAATAYQPTAKRAGAEGPLSEAFASRHLYVYGTADNPSADELKARQEMATQAANWANYRGEFLGRIMVFPHVVADKDVRPSDIESANLILFGTKETNSLVNQYSNRLPIQLSATSAKEYGLFYVFPMNNHYVAVSSGLPWWSGVQSANYFTNRIFDSMSSFNDFVLFKESSKTPVVTGYFDQSWHVADADAKTMAATGAVVIPEASTATR</sequence>
<comment type="caution">
    <text evidence="4">The sequence shown here is derived from an EMBL/GenBank/DDBJ whole genome shotgun (WGS) entry which is preliminary data.</text>
</comment>